<sequence length="122" mass="14280">MPPRHHYWKMKPPKLPIFKYRESIEKVVYNKISKADKIKVSDDKFFVVERGQVAVFERSKSHKAVSCELKKKRSHKEFNKNPSPQDNTIINLSQDDDVIIVNSPQDEINKNPLHNIIIIDLS</sequence>
<protein>
    <submittedName>
        <fullName evidence="1">2254_t:CDS:1</fullName>
    </submittedName>
</protein>
<dbReference type="Proteomes" id="UP000789396">
    <property type="component" value="Unassembled WGS sequence"/>
</dbReference>
<accession>A0A9N9B0J6</accession>
<evidence type="ECO:0000313" key="1">
    <source>
        <dbReference type="EMBL" id="CAG8548853.1"/>
    </source>
</evidence>
<name>A0A9N9B0J6_9GLOM</name>
<proteinExistence type="predicted"/>
<reference evidence="1" key="1">
    <citation type="submission" date="2021-06" db="EMBL/GenBank/DDBJ databases">
        <authorList>
            <person name="Kallberg Y."/>
            <person name="Tangrot J."/>
            <person name="Rosling A."/>
        </authorList>
    </citation>
    <scope>NUCLEOTIDE SEQUENCE</scope>
    <source>
        <strain evidence="1">IN212</strain>
    </source>
</reference>
<dbReference type="OrthoDB" id="2476842at2759"/>
<keyword evidence="2" id="KW-1185">Reference proteome</keyword>
<dbReference type="AlphaFoldDB" id="A0A9N9B0J6"/>
<comment type="caution">
    <text evidence="1">The sequence shown here is derived from an EMBL/GenBank/DDBJ whole genome shotgun (WGS) entry which is preliminary data.</text>
</comment>
<evidence type="ECO:0000313" key="2">
    <source>
        <dbReference type="Proteomes" id="UP000789396"/>
    </source>
</evidence>
<dbReference type="EMBL" id="CAJVPZ010004602">
    <property type="protein sequence ID" value="CAG8548853.1"/>
    <property type="molecule type" value="Genomic_DNA"/>
</dbReference>
<gene>
    <name evidence="1" type="ORF">RFULGI_LOCUS4558</name>
</gene>
<organism evidence="1 2">
    <name type="scientific">Racocetra fulgida</name>
    <dbReference type="NCBI Taxonomy" id="60492"/>
    <lineage>
        <taxon>Eukaryota</taxon>
        <taxon>Fungi</taxon>
        <taxon>Fungi incertae sedis</taxon>
        <taxon>Mucoromycota</taxon>
        <taxon>Glomeromycotina</taxon>
        <taxon>Glomeromycetes</taxon>
        <taxon>Diversisporales</taxon>
        <taxon>Gigasporaceae</taxon>
        <taxon>Racocetra</taxon>
    </lineage>
</organism>